<sequence>MDSSWAYDPHNTAQLRACLYAQDKELANKDQFIQEQRLKIKRAVMCNRKLTKLYNNEQGHRSRLEKEVTELIRRLHKYKKQIDTSKDAVEWRGMYRTQEEQIAKLETEKGDLKMTIGLRDYTLGKLNGKVETGDKKVSDLQDQVLYLVTQNLDLRDELVAKEARHRQEDNDTAGYYRAKLGPYENAIEILHQLAERDDEGLLIATFFAQALKIQGLNLHTFGIDEHRADVLFKFVRNGTSTDQTFPPQTFERGFRRKVGSPTPTPLTTLGQAPATAIAPSNSSSQQPADLLYQPHESNQTIRSSLPSSTANNGPQPPFSPEVMQTRKEHTDINHPLYVNLLGDYIGPTEAKNALQKIKTFEKDRKRWLREHDLDPNSLDNGLQPPTGSDFEVNSPQQQTGSSMLSQPSLCNPPPPTQIF</sequence>
<dbReference type="EMBL" id="JAKIXB020000029">
    <property type="protein sequence ID" value="KAL1596204.1"/>
    <property type="molecule type" value="Genomic_DNA"/>
</dbReference>
<feature type="region of interest" description="Disordered" evidence="2">
    <location>
        <begin position="242"/>
        <end position="270"/>
    </location>
</feature>
<feature type="compositionally biased region" description="Polar residues" evidence="2">
    <location>
        <begin position="377"/>
        <end position="409"/>
    </location>
</feature>
<evidence type="ECO:0000313" key="4">
    <source>
        <dbReference type="Proteomes" id="UP001521222"/>
    </source>
</evidence>
<feature type="compositionally biased region" description="Pro residues" evidence="2">
    <location>
        <begin position="410"/>
        <end position="419"/>
    </location>
</feature>
<feature type="region of interest" description="Disordered" evidence="2">
    <location>
        <begin position="371"/>
        <end position="419"/>
    </location>
</feature>
<dbReference type="Proteomes" id="UP001521222">
    <property type="component" value="Unassembled WGS sequence"/>
</dbReference>
<comment type="caution">
    <text evidence="3">The sequence shown here is derived from an EMBL/GenBank/DDBJ whole genome shotgun (WGS) entry which is preliminary data.</text>
</comment>
<feature type="region of interest" description="Disordered" evidence="2">
    <location>
        <begin position="297"/>
        <end position="326"/>
    </location>
</feature>
<feature type="coiled-coil region" evidence="1">
    <location>
        <begin position="54"/>
        <end position="115"/>
    </location>
</feature>
<evidence type="ECO:0000256" key="1">
    <source>
        <dbReference type="SAM" id="Coils"/>
    </source>
</evidence>
<proteinExistence type="predicted"/>
<accession>A0ABR3QWC5</accession>
<keyword evidence="4" id="KW-1185">Reference proteome</keyword>
<feature type="compositionally biased region" description="Polar residues" evidence="2">
    <location>
        <begin position="297"/>
        <end position="313"/>
    </location>
</feature>
<keyword evidence="1" id="KW-0175">Coiled coil</keyword>
<name>A0ABR3QWC5_9PLEO</name>
<evidence type="ECO:0000313" key="3">
    <source>
        <dbReference type="EMBL" id="KAL1596204.1"/>
    </source>
</evidence>
<reference evidence="3 4" key="1">
    <citation type="submission" date="2024-02" db="EMBL/GenBank/DDBJ databases">
        <title>De novo assembly and annotation of 12 fungi associated with fruit tree decline syndrome in Ontario, Canada.</title>
        <authorList>
            <person name="Sulman M."/>
            <person name="Ellouze W."/>
            <person name="Ilyukhin E."/>
        </authorList>
    </citation>
    <scope>NUCLEOTIDE SEQUENCE [LARGE SCALE GENOMIC DNA]</scope>
    <source>
        <strain evidence="3 4">M97-236</strain>
    </source>
</reference>
<evidence type="ECO:0000256" key="2">
    <source>
        <dbReference type="SAM" id="MobiDB-lite"/>
    </source>
</evidence>
<protein>
    <submittedName>
        <fullName evidence="3">Uncharacterized protein</fullName>
    </submittedName>
</protein>
<organism evidence="3 4">
    <name type="scientific">Nothophoma quercina</name>
    <dbReference type="NCBI Taxonomy" id="749835"/>
    <lineage>
        <taxon>Eukaryota</taxon>
        <taxon>Fungi</taxon>
        <taxon>Dikarya</taxon>
        <taxon>Ascomycota</taxon>
        <taxon>Pezizomycotina</taxon>
        <taxon>Dothideomycetes</taxon>
        <taxon>Pleosporomycetidae</taxon>
        <taxon>Pleosporales</taxon>
        <taxon>Pleosporineae</taxon>
        <taxon>Didymellaceae</taxon>
        <taxon>Nothophoma</taxon>
    </lineage>
</organism>
<gene>
    <name evidence="3" type="ORF">SLS59_007902</name>
</gene>